<dbReference type="Gene3D" id="1.20.1440.60">
    <property type="entry name" value="23S rRNA-intervening sequence"/>
    <property type="match status" value="1"/>
</dbReference>
<dbReference type="InterPro" id="IPR012657">
    <property type="entry name" value="23S_rRNA-intervening_sequence"/>
</dbReference>
<keyword evidence="1" id="KW-0175">Coiled coil</keyword>
<evidence type="ECO:0000256" key="1">
    <source>
        <dbReference type="SAM" id="Coils"/>
    </source>
</evidence>
<dbReference type="NCBIfam" id="TIGR02436">
    <property type="entry name" value="four helix bundle protein"/>
    <property type="match status" value="1"/>
</dbReference>
<proteinExistence type="predicted"/>
<dbReference type="AlphaFoldDB" id="A0A4V3E0Z0"/>
<dbReference type="PANTHER" id="PTHR38471:SF2">
    <property type="entry name" value="FOUR HELIX BUNDLE PROTEIN"/>
    <property type="match status" value="1"/>
</dbReference>
<dbReference type="PANTHER" id="PTHR38471">
    <property type="entry name" value="FOUR HELIX BUNDLE PROTEIN"/>
    <property type="match status" value="1"/>
</dbReference>
<accession>A0A4V3E0Z0</accession>
<organism evidence="2 3">
    <name type="scientific">Sphingobacterium paludis</name>
    <dbReference type="NCBI Taxonomy" id="1476465"/>
    <lineage>
        <taxon>Bacteria</taxon>
        <taxon>Pseudomonadati</taxon>
        <taxon>Bacteroidota</taxon>
        <taxon>Sphingobacteriia</taxon>
        <taxon>Sphingobacteriales</taxon>
        <taxon>Sphingobacteriaceae</taxon>
        <taxon>Sphingobacterium</taxon>
    </lineage>
</organism>
<dbReference type="Pfam" id="PF05635">
    <property type="entry name" value="23S_rRNA_IVP"/>
    <property type="match status" value="1"/>
</dbReference>
<comment type="caution">
    <text evidence="2">The sequence shown here is derived from an EMBL/GenBank/DDBJ whole genome shotgun (WGS) entry which is preliminary data.</text>
</comment>
<protein>
    <submittedName>
        <fullName evidence="2">Four helix bundle protein</fullName>
    </submittedName>
</protein>
<dbReference type="SUPFAM" id="SSF158446">
    <property type="entry name" value="IVS-encoded protein-like"/>
    <property type="match status" value="1"/>
</dbReference>
<name>A0A4V3E0Z0_9SPHI</name>
<dbReference type="EMBL" id="SNZV01000009">
    <property type="protein sequence ID" value="TDS10330.1"/>
    <property type="molecule type" value="Genomic_DNA"/>
</dbReference>
<feature type="coiled-coil region" evidence="1">
    <location>
        <begin position="87"/>
        <end position="117"/>
    </location>
</feature>
<dbReference type="RefSeq" id="WP_133641663.1">
    <property type="nucleotide sequence ID" value="NZ_SNZV01000009.1"/>
</dbReference>
<dbReference type="PIRSF" id="PIRSF035652">
    <property type="entry name" value="CHP02436"/>
    <property type="match status" value="1"/>
</dbReference>
<reference evidence="2 3" key="1">
    <citation type="submission" date="2019-03" db="EMBL/GenBank/DDBJ databases">
        <title>Genomic Encyclopedia of Type Strains, Phase III (KMG-III): the genomes of soil and plant-associated and newly described type strains.</title>
        <authorList>
            <person name="Whitman W."/>
        </authorList>
    </citation>
    <scope>NUCLEOTIDE SEQUENCE [LARGE SCALE GENOMIC DNA]</scope>
    <source>
        <strain evidence="2 3">CGMCC 1.12801</strain>
    </source>
</reference>
<dbReference type="OrthoDB" id="285993at2"/>
<keyword evidence="3" id="KW-1185">Reference proteome</keyword>
<evidence type="ECO:0000313" key="3">
    <source>
        <dbReference type="Proteomes" id="UP000294752"/>
    </source>
</evidence>
<gene>
    <name evidence="2" type="ORF">B0I21_10995</name>
</gene>
<evidence type="ECO:0000313" key="2">
    <source>
        <dbReference type="EMBL" id="TDS10330.1"/>
    </source>
</evidence>
<dbReference type="InterPro" id="IPR036583">
    <property type="entry name" value="23S_rRNA_IVS_sf"/>
</dbReference>
<dbReference type="Proteomes" id="UP000294752">
    <property type="component" value="Unassembled WGS sequence"/>
</dbReference>
<sequence length="124" mass="13913">MATGGDKVFDIKERTFLFAKAVIFFVKTVKIERVFMSLFVQLVRSATSVGANIAEGKSGSSRNDFLKFHIIALKSANETTYWLRLIKDTLEVQVTKIEELIEEIEEITKILATIILKNKAASSV</sequence>